<name>A0A7Y0BM14_9SPHN</name>
<dbReference type="Pfam" id="PF03237">
    <property type="entry name" value="Terminase_6N"/>
    <property type="match status" value="1"/>
</dbReference>
<accession>A0A7Y0BM14</accession>
<dbReference type="AlphaFoldDB" id="A0A7Y0BM14"/>
<protein>
    <recommendedName>
        <fullName evidence="3">Terminase</fullName>
    </recommendedName>
</protein>
<evidence type="ECO:0000313" key="2">
    <source>
        <dbReference type="Proteomes" id="UP000583556"/>
    </source>
</evidence>
<keyword evidence="2" id="KW-1185">Reference proteome</keyword>
<organism evidence="1 2">
    <name type="scientific">Novosphingobium olei</name>
    <dbReference type="NCBI Taxonomy" id="2728851"/>
    <lineage>
        <taxon>Bacteria</taxon>
        <taxon>Pseudomonadati</taxon>
        <taxon>Pseudomonadota</taxon>
        <taxon>Alphaproteobacteria</taxon>
        <taxon>Sphingomonadales</taxon>
        <taxon>Sphingomonadaceae</taxon>
        <taxon>Novosphingobium</taxon>
    </lineage>
</organism>
<dbReference type="EMBL" id="JABBGM010000002">
    <property type="protein sequence ID" value="NML92869.1"/>
    <property type="molecule type" value="Genomic_DNA"/>
</dbReference>
<proteinExistence type="predicted"/>
<evidence type="ECO:0008006" key="3">
    <source>
        <dbReference type="Google" id="ProtNLM"/>
    </source>
</evidence>
<evidence type="ECO:0000313" key="1">
    <source>
        <dbReference type="EMBL" id="NML92869.1"/>
    </source>
</evidence>
<gene>
    <name evidence="1" type="ORF">HHL27_04200</name>
</gene>
<sequence length="175" mass="19459">MAAPDLNLATEHLRAFSRRSFPFFCRGAMKALLPTTTILWHPYLDLIASRLQDVIDGKRRRLIINVPPRYGKSLVCSVALPAFLLGRNPHAQIINATYANDLSKKMSRDTRRLMETAWYQETFPTRLASKRESLGELQTSCGGSRLATSVEGTLTGRGGNLIIVDDALKPSEARS</sequence>
<dbReference type="Proteomes" id="UP000583556">
    <property type="component" value="Unassembled WGS sequence"/>
</dbReference>
<comment type="caution">
    <text evidence="1">The sequence shown here is derived from an EMBL/GenBank/DDBJ whole genome shotgun (WGS) entry which is preliminary data.</text>
</comment>
<reference evidence="1 2" key="1">
    <citation type="submission" date="2020-04" db="EMBL/GenBank/DDBJ databases">
        <title>Novosphingobium sp. TW-4 isolated from soil.</title>
        <authorList>
            <person name="Dahal R.H."/>
            <person name="Chaudhary D.K."/>
        </authorList>
    </citation>
    <scope>NUCLEOTIDE SEQUENCE [LARGE SCALE GENOMIC DNA]</scope>
    <source>
        <strain evidence="1 2">TW-4</strain>
    </source>
</reference>
<dbReference type="RefSeq" id="WP_169492153.1">
    <property type="nucleotide sequence ID" value="NZ_JABBGM010000002.1"/>
</dbReference>